<protein>
    <submittedName>
        <fullName evidence="1">Uncharacterized protein</fullName>
    </submittedName>
</protein>
<sequence length="261" mass="27792">MSQSTANSTRTSVTPADTAAHVPTSRTEGSRGVKSTVNGQSGGGESFNTGEGPEEQSDMMTNASQTGIGTVPKAINNHHQQHRRIRNNPEELDQFTKLVKNGSVSPYQEGEDLDLHKILANAKMVSSTIKAGLASPVVPSPQLITSATAIAGTSSNNGVSRGELKWLLPISLCSGIGPILTLILMVVKYRRHRRHRNEDRDARELEVLMMLMNPLSAPAQPGDGGASIGSGNNVLQTTSAYLSTLGDPARKQMRGLGRDED</sequence>
<evidence type="ECO:0000313" key="1">
    <source>
        <dbReference type="EMBL" id="KAJ9127762.1"/>
    </source>
</evidence>
<accession>A0ACC2XUT1</accession>
<proteinExistence type="predicted"/>
<gene>
    <name evidence="1" type="ORF">QFC24_000045</name>
</gene>
<dbReference type="EMBL" id="JASBWV010000001">
    <property type="protein sequence ID" value="KAJ9127762.1"/>
    <property type="molecule type" value="Genomic_DNA"/>
</dbReference>
<keyword evidence="2" id="KW-1185">Reference proteome</keyword>
<comment type="caution">
    <text evidence="1">The sequence shown here is derived from an EMBL/GenBank/DDBJ whole genome shotgun (WGS) entry which is preliminary data.</text>
</comment>
<dbReference type="Proteomes" id="UP001234202">
    <property type="component" value="Unassembled WGS sequence"/>
</dbReference>
<organism evidence="1 2">
    <name type="scientific">Naganishia onofrii</name>
    <dbReference type="NCBI Taxonomy" id="1851511"/>
    <lineage>
        <taxon>Eukaryota</taxon>
        <taxon>Fungi</taxon>
        <taxon>Dikarya</taxon>
        <taxon>Basidiomycota</taxon>
        <taxon>Agaricomycotina</taxon>
        <taxon>Tremellomycetes</taxon>
        <taxon>Filobasidiales</taxon>
        <taxon>Filobasidiaceae</taxon>
        <taxon>Naganishia</taxon>
    </lineage>
</organism>
<reference evidence="1" key="1">
    <citation type="submission" date="2023-04" db="EMBL/GenBank/DDBJ databases">
        <title>Draft Genome sequencing of Naganishia species isolated from polar environments using Oxford Nanopore Technology.</title>
        <authorList>
            <person name="Leo P."/>
            <person name="Venkateswaran K."/>
        </authorList>
    </citation>
    <scope>NUCLEOTIDE SEQUENCE</scope>
    <source>
        <strain evidence="1">DBVPG 5303</strain>
    </source>
</reference>
<evidence type="ECO:0000313" key="2">
    <source>
        <dbReference type="Proteomes" id="UP001234202"/>
    </source>
</evidence>
<name>A0ACC2XUT1_9TREE</name>